<dbReference type="STRING" id="100816.A0A175WC72"/>
<organism evidence="3 4">
    <name type="scientific">Madurella mycetomatis</name>
    <dbReference type="NCBI Taxonomy" id="100816"/>
    <lineage>
        <taxon>Eukaryota</taxon>
        <taxon>Fungi</taxon>
        <taxon>Dikarya</taxon>
        <taxon>Ascomycota</taxon>
        <taxon>Pezizomycotina</taxon>
        <taxon>Sordariomycetes</taxon>
        <taxon>Sordariomycetidae</taxon>
        <taxon>Sordariales</taxon>
        <taxon>Sordariales incertae sedis</taxon>
        <taxon>Madurella</taxon>
    </lineage>
</organism>
<dbReference type="VEuPathDB" id="FungiDB:MMYC01_202798"/>
<dbReference type="OrthoDB" id="5215637at2759"/>
<protein>
    <submittedName>
        <fullName evidence="3">Uncharacterized protein</fullName>
    </submittedName>
</protein>
<feature type="compositionally biased region" description="Low complexity" evidence="1">
    <location>
        <begin position="168"/>
        <end position="186"/>
    </location>
</feature>
<accession>A0A175WC72</accession>
<evidence type="ECO:0000313" key="3">
    <source>
        <dbReference type="EMBL" id="KXX81091.1"/>
    </source>
</evidence>
<keyword evidence="2" id="KW-0732">Signal</keyword>
<dbReference type="AlphaFoldDB" id="A0A175WC72"/>
<comment type="caution">
    <text evidence="3">The sequence shown here is derived from an EMBL/GenBank/DDBJ whole genome shotgun (WGS) entry which is preliminary data.</text>
</comment>
<gene>
    <name evidence="3" type="ORF">MMYC01_202798</name>
</gene>
<dbReference type="Proteomes" id="UP000078237">
    <property type="component" value="Unassembled WGS sequence"/>
</dbReference>
<keyword evidence="4" id="KW-1185">Reference proteome</keyword>
<evidence type="ECO:0000256" key="1">
    <source>
        <dbReference type="SAM" id="MobiDB-lite"/>
    </source>
</evidence>
<sequence length="217" mass="22710">MTRLIRAVWFICFSKICLAQSQCFLPNGKLSPGDFPCDPDAEESMCCGGEPGTACLSNKLCSGPSARPAQGACTDKFFLSPECDSYCPTPISSAGRRDLISCANVTGTDTSYCCGEHPDSCCDSGVGRFDALPSEPEVWAIWDMSLSRFVVVNNDARPLKTPSPFSLPTKTSSTSSAGTTPTAAPQSTIVTGTAAQARTATAAAMSALLIAGVLWIL</sequence>
<reference evidence="3 4" key="1">
    <citation type="journal article" date="2016" name="Genome Announc.">
        <title>Genome Sequence of Madurella mycetomatis mm55, Isolated from a Human Mycetoma Case in Sudan.</title>
        <authorList>
            <person name="Smit S."/>
            <person name="Derks M.F."/>
            <person name="Bervoets S."/>
            <person name="Fahal A."/>
            <person name="van Leeuwen W."/>
            <person name="van Belkum A."/>
            <person name="van de Sande W.W."/>
        </authorList>
    </citation>
    <scope>NUCLEOTIDE SEQUENCE [LARGE SCALE GENOMIC DNA]</scope>
    <source>
        <strain evidence="4">mm55</strain>
    </source>
</reference>
<dbReference type="EMBL" id="LCTW02000043">
    <property type="protein sequence ID" value="KXX81091.1"/>
    <property type="molecule type" value="Genomic_DNA"/>
</dbReference>
<proteinExistence type="predicted"/>
<evidence type="ECO:0000313" key="4">
    <source>
        <dbReference type="Proteomes" id="UP000078237"/>
    </source>
</evidence>
<evidence type="ECO:0000256" key="2">
    <source>
        <dbReference type="SAM" id="SignalP"/>
    </source>
</evidence>
<feature type="region of interest" description="Disordered" evidence="1">
    <location>
        <begin position="161"/>
        <end position="186"/>
    </location>
</feature>
<feature type="chain" id="PRO_5008043881" evidence="2">
    <location>
        <begin position="20"/>
        <end position="217"/>
    </location>
</feature>
<name>A0A175WC72_9PEZI</name>
<feature type="signal peptide" evidence="2">
    <location>
        <begin position="1"/>
        <end position="19"/>
    </location>
</feature>